<dbReference type="SUPFAM" id="SSF101386">
    <property type="entry name" value="all-alpha NTP pyrophosphatases"/>
    <property type="match status" value="1"/>
</dbReference>
<dbReference type="EMBL" id="BK014675">
    <property type="protein sequence ID" value="DAD67318.1"/>
    <property type="molecule type" value="Genomic_DNA"/>
</dbReference>
<accession>A0A8S5LBJ0</accession>
<evidence type="ECO:0000313" key="2">
    <source>
        <dbReference type="EMBL" id="DAD67318.1"/>
    </source>
</evidence>
<dbReference type="InterPro" id="IPR004518">
    <property type="entry name" value="MazG-like_dom"/>
</dbReference>
<proteinExistence type="predicted"/>
<reference evidence="2" key="1">
    <citation type="journal article" date="2021" name="Proc. Natl. Acad. Sci. U.S.A.">
        <title>A Catalog of Tens of Thousands of Viruses from Human Metagenomes Reveals Hidden Associations with Chronic Diseases.</title>
        <authorList>
            <person name="Tisza M.J."/>
            <person name="Buck C.B."/>
        </authorList>
    </citation>
    <scope>NUCLEOTIDE SEQUENCE</scope>
    <source>
        <strain evidence="2">CtuHg3</strain>
    </source>
</reference>
<dbReference type="Pfam" id="PF03819">
    <property type="entry name" value="MazG"/>
    <property type="match status" value="1"/>
</dbReference>
<organism evidence="2">
    <name type="scientific">Siphoviridae sp. ctuHg3</name>
    <dbReference type="NCBI Taxonomy" id="2823608"/>
    <lineage>
        <taxon>Viruses</taxon>
        <taxon>Duplodnaviria</taxon>
        <taxon>Heunggongvirae</taxon>
        <taxon>Uroviricota</taxon>
        <taxon>Caudoviricetes</taxon>
    </lineage>
</organism>
<protein>
    <submittedName>
        <fullName evidence="2">NTP-PPase-like protein</fullName>
    </submittedName>
</protein>
<dbReference type="Gene3D" id="1.10.287.1080">
    <property type="entry name" value="MazG-like"/>
    <property type="match status" value="1"/>
</dbReference>
<sequence>MTTNMELLAHHVEHWAKERGLDNPDNSTAQALKLFEEAGELAQAHLKKRDDEGKDAVGDILVVLTIYCQQKGWSIAECFQMAWNEIKDRKGKMVDGSFVKEEDLHDTEV</sequence>
<feature type="domain" description="NTP pyrophosphohydrolase MazG-like" evidence="1">
    <location>
        <begin position="32"/>
        <end position="90"/>
    </location>
</feature>
<name>A0A8S5LBJ0_9CAUD</name>
<evidence type="ECO:0000259" key="1">
    <source>
        <dbReference type="Pfam" id="PF03819"/>
    </source>
</evidence>
<dbReference type="CDD" id="cd11540">
    <property type="entry name" value="NTP-PPase_u3"/>
    <property type="match status" value="1"/>
</dbReference>